<keyword evidence="17" id="KW-1185">Reference proteome</keyword>
<keyword evidence="10 14" id="KW-0472">Membrane</keyword>
<feature type="transmembrane region" description="Helical" evidence="14">
    <location>
        <begin position="392"/>
        <end position="411"/>
    </location>
</feature>
<evidence type="ECO:0000256" key="3">
    <source>
        <dbReference type="ARBA" id="ARBA00012014"/>
    </source>
</evidence>
<keyword evidence="8 14" id="KW-1133">Transmembrane helix</keyword>
<dbReference type="InterPro" id="IPR022791">
    <property type="entry name" value="L-PG_synthase/AglD"/>
</dbReference>
<dbReference type="GO" id="GO:0050071">
    <property type="term" value="F:phosphatidylglycerol lysyltransferase activity"/>
    <property type="evidence" value="ECO:0007669"/>
    <property type="project" value="UniProtKB-EC"/>
</dbReference>
<keyword evidence="5" id="KW-1003">Cell membrane</keyword>
<dbReference type="PANTHER" id="PTHR34697">
    <property type="entry name" value="PHOSPHATIDYLGLYCEROL LYSYLTRANSFERASE"/>
    <property type="match status" value="1"/>
</dbReference>
<dbReference type="EC" id="2.3.2.3" evidence="3"/>
<dbReference type="InterPro" id="IPR016181">
    <property type="entry name" value="Acyl_CoA_acyltransferase"/>
</dbReference>
<feature type="domain" description="Phosphatidylglycerol lysyltransferase C-terminal" evidence="15">
    <location>
        <begin position="533"/>
        <end position="819"/>
    </location>
</feature>
<dbReference type="InterPro" id="IPR051211">
    <property type="entry name" value="PG_lysyltransferase"/>
</dbReference>
<evidence type="ECO:0000256" key="9">
    <source>
        <dbReference type="ARBA" id="ARBA00023098"/>
    </source>
</evidence>
<keyword evidence="9" id="KW-0443">Lipid metabolism</keyword>
<comment type="similarity">
    <text evidence="2">Belongs to the LPG synthase family.</text>
</comment>
<evidence type="ECO:0000256" key="12">
    <source>
        <dbReference type="ARBA" id="ARBA00031899"/>
    </source>
</evidence>
<dbReference type="AlphaFoldDB" id="A0A1M4SHB7"/>
<sequence>MKKILKKLTPFISIIFFGFALWYLDQELRHYQISEITAQLSEIPNLYILISLILSFLSYVILTGYDALGLEYIGERLEAGKIIRAGYVGYAFSHNMGMALLTGGSIRYRIYSAWGFSGMQVTQIVGFSAFTLWIGFCAVGGLALLFATPEMPGEVVVPYLSFRVLGMLLLLMVVGYVWASAKVRKELTYNDWSFTFPDLKLAVKQVAIASVDWLMAAAVLYVLLPEGEISFFSFVGIFLLAQIAGLFSQVPGGLGVFESVMLLYLSNFMPASQVLGILVVYRIIYYILPLLVALIVLGYQEYQVNREAVQQLGEKATDWVPRVVPQVLSFSVFIGGAILLFSGALPSEVPRMQWLQHAIPLPVIEMSHFFASLVGAALLVLAGALQRRVDAAYHLTVGLLVFGILFSLLKGADYEEASILAVMLTALIFCRQEFHRKTSLFSGRYSAQWLTLIFMVLISAVWLGAFAYQHVEYQSDLWWEFTLTGDAPRYLRAMVAAFGFAVIIGLIKLLRPNRPDISAAGNEIDRAKEIIAESDRVLSNLALLGDKELLFSESRRSFVMFRREGRSWIVLGDPVGPPEEAEELIWQFCEHCSESQAKPVFYQVGSDYLEYYMDLGLTFFNIGEEGRVDLTSFNETTPDPAIRDNHRQLSEAGYEWELLLPGQVSPLISTLQRISDESLKNRKRRETGFAVGHFNEQYLKNFPVALVREGGRPVAFSNILRSGHQEEISTDLLRYRSQVPHRIIDFMMVEAMVWGHEQGYRWFNLGLAPFSGRDEHYFSSRWNTVANFVYTYGENLYGYRTVRAYKEKFHPEWSPNYLVCPAGLGMPRTLSNLARVVSGGFSNPLSGKIEGSSLKEKEKQQGISGP</sequence>
<dbReference type="SUPFAM" id="SSF55729">
    <property type="entry name" value="Acyl-CoA N-acyltransferases (Nat)"/>
    <property type="match status" value="1"/>
</dbReference>
<dbReference type="GO" id="GO:0055091">
    <property type="term" value="P:phospholipid homeostasis"/>
    <property type="evidence" value="ECO:0007669"/>
    <property type="project" value="TreeGrafter"/>
</dbReference>
<dbReference type="Proteomes" id="UP000184041">
    <property type="component" value="Unassembled WGS sequence"/>
</dbReference>
<feature type="transmembrane region" description="Helical" evidence="14">
    <location>
        <begin position="366"/>
        <end position="385"/>
    </location>
</feature>
<evidence type="ECO:0000313" key="16">
    <source>
        <dbReference type="EMBL" id="SHE31605.1"/>
    </source>
</evidence>
<comment type="catalytic activity">
    <reaction evidence="13">
        <text>L-lysyl-tRNA(Lys) + a 1,2-diacyl-sn-glycero-3-phospho-(1'-sn-glycerol) = a 1,2-diacyl-sn-glycero-3-phospho-1'-(3'-O-L-lysyl)-sn-glycerol + tRNA(Lys)</text>
        <dbReference type="Rhea" id="RHEA:10668"/>
        <dbReference type="Rhea" id="RHEA-COMP:9696"/>
        <dbReference type="Rhea" id="RHEA-COMP:9697"/>
        <dbReference type="ChEBI" id="CHEBI:64716"/>
        <dbReference type="ChEBI" id="CHEBI:75792"/>
        <dbReference type="ChEBI" id="CHEBI:78442"/>
        <dbReference type="ChEBI" id="CHEBI:78529"/>
        <dbReference type="EC" id="2.3.2.3"/>
    </reaction>
</comment>
<feature type="transmembrane region" description="Helical" evidence="14">
    <location>
        <begin position="124"/>
        <end position="148"/>
    </location>
</feature>
<evidence type="ECO:0000256" key="1">
    <source>
        <dbReference type="ARBA" id="ARBA00004651"/>
    </source>
</evidence>
<evidence type="ECO:0000259" key="15">
    <source>
        <dbReference type="Pfam" id="PF09924"/>
    </source>
</evidence>
<evidence type="ECO:0000256" key="2">
    <source>
        <dbReference type="ARBA" id="ARBA00008627"/>
    </source>
</evidence>
<evidence type="ECO:0000313" key="17">
    <source>
        <dbReference type="Proteomes" id="UP000184041"/>
    </source>
</evidence>
<dbReference type="STRING" id="1194090.SAMN05443144_10137"/>
<accession>A0A1M4SHB7</accession>
<comment type="subcellular location">
    <subcellularLocation>
        <location evidence="1">Cell membrane</location>
        <topology evidence="1">Multi-pass membrane protein</topology>
    </subcellularLocation>
</comment>
<dbReference type="PANTHER" id="PTHR34697:SF2">
    <property type="entry name" value="PHOSPHATIDYLGLYCEROL LYSYLTRANSFERASE"/>
    <property type="match status" value="1"/>
</dbReference>
<dbReference type="OrthoDB" id="145485at2"/>
<gene>
    <name evidence="16" type="ORF">SAMN05443144_10137</name>
</gene>
<organism evidence="16 17">
    <name type="scientific">Fodinibius roseus</name>
    <dbReference type="NCBI Taxonomy" id="1194090"/>
    <lineage>
        <taxon>Bacteria</taxon>
        <taxon>Pseudomonadati</taxon>
        <taxon>Balneolota</taxon>
        <taxon>Balneolia</taxon>
        <taxon>Balneolales</taxon>
        <taxon>Balneolaceae</taxon>
        <taxon>Fodinibius</taxon>
    </lineage>
</organism>
<evidence type="ECO:0000256" key="13">
    <source>
        <dbReference type="ARBA" id="ARBA00047540"/>
    </source>
</evidence>
<dbReference type="Pfam" id="PF09924">
    <property type="entry name" value="LPG_synthase_C"/>
    <property type="match status" value="1"/>
</dbReference>
<feature type="transmembrane region" description="Helical" evidence="14">
    <location>
        <begin position="274"/>
        <end position="297"/>
    </location>
</feature>
<keyword evidence="11" id="KW-0046">Antibiotic resistance</keyword>
<dbReference type="NCBIfam" id="NF033480">
    <property type="entry name" value="bifunc_MprF"/>
    <property type="match status" value="1"/>
</dbReference>
<feature type="transmembrane region" description="Helical" evidence="14">
    <location>
        <begin position="490"/>
        <end position="510"/>
    </location>
</feature>
<feature type="transmembrane region" description="Helical" evidence="14">
    <location>
        <begin position="160"/>
        <end position="181"/>
    </location>
</feature>
<keyword evidence="7 14" id="KW-0812">Transmembrane</keyword>
<dbReference type="Pfam" id="PF03706">
    <property type="entry name" value="LPG_synthase_TM"/>
    <property type="match status" value="1"/>
</dbReference>
<feature type="transmembrane region" description="Helical" evidence="14">
    <location>
        <begin position="44"/>
        <end position="65"/>
    </location>
</feature>
<keyword evidence="6 16" id="KW-0808">Transferase</keyword>
<evidence type="ECO:0000256" key="7">
    <source>
        <dbReference type="ARBA" id="ARBA00022692"/>
    </source>
</evidence>
<evidence type="ECO:0000256" key="5">
    <source>
        <dbReference type="ARBA" id="ARBA00022475"/>
    </source>
</evidence>
<dbReference type="GO" id="GO:0006629">
    <property type="term" value="P:lipid metabolic process"/>
    <property type="evidence" value="ECO:0007669"/>
    <property type="project" value="UniProtKB-KW"/>
</dbReference>
<feature type="transmembrane region" description="Helical" evidence="14">
    <location>
        <begin position="201"/>
        <end position="224"/>
    </location>
</feature>
<evidence type="ECO:0000256" key="6">
    <source>
        <dbReference type="ARBA" id="ARBA00022679"/>
    </source>
</evidence>
<evidence type="ECO:0000256" key="8">
    <source>
        <dbReference type="ARBA" id="ARBA00022989"/>
    </source>
</evidence>
<feature type="transmembrane region" description="Helical" evidence="14">
    <location>
        <begin position="231"/>
        <end position="254"/>
    </location>
</feature>
<feature type="transmembrane region" description="Helical" evidence="14">
    <location>
        <begin position="85"/>
        <end position="104"/>
    </location>
</feature>
<proteinExistence type="inferred from homology"/>
<dbReference type="RefSeq" id="WP_073058805.1">
    <property type="nucleotide sequence ID" value="NZ_FQUS01000001.1"/>
</dbReference>
<dbReference type="EMBL" id="FQUS01000001">
    <property type="protein sequence ID" value="SHE31605.1"/>
    <property type="molecule type" value="Genomic_DNA"/>
</dbReference>
<name>A0A1M4SHB7_9BACT</name>
<dbReference type="GO" id="GO:0005886">
    <property type="term" value="C:plasma membrane"/>
    <property type="evidence" value="ECO:0007669"/>
    <property type="project" value="UniProtKB-SubCell"/>
</dbReference>
<protein>
    <recommendedName>
        <fullName evidence="4">Phosphatidylglycerol lysyltransferase</fullName>
        <ecNumber evidence="3">2.3.2.3</ecNumber>
    </recommendedName>
    <alternativeName>
        <fullName evidence="12">Lysylphosphatidylglycerol synthase</fullName>
    </alternativeName>
</protein>
<dbReference type="GO" id="GO:0046677">
    <property type="term" value="P:response to antibiotic"/>
    <property type="evidence" value="ECO:0007669"/>
    <property type="project" value="UniProtKB-KW"/>
</dbReference>
<evidence type="ECO:0000256" key="4">
    <source>
        <dbReference type="ARBA" id="ARBA00021546"/>
    </source>
</evidence>
<feature type="transmembrane region" description="Helical" evidence="14">
    <location>
        <begin position="327"/>
        <end position="346"/>
    </location>
</feature>
<feature type="transmembrane region" description="Helical" evidence="14">
    <location>
        <begin position="446"/>
        <end position="470"/>
    </location>
</feature>
<evidence type="ECO:0000256" key="11">
    <source>
        <dbReference type="ARBA" id="ARBA00023251"/>
    </source>
</evidence>
<feature type="transmembrane region" description="Helical" evidence="14">
    <location>
        <begin position="7"/>
        <end position="24"/>
    </location>
</feature>
<evidence type="ECO:0000256" key="10">
    <source>
        <dbReference type="ARBA" id="ARBA00023136"/>
    </source>
</evidence>
<dbReference type="InterPro" id="IPR024320">
    <property type="entry name" value="LPG_synthase_C"/>
</dbReference>
<evidence type="ECO:0000256" key="14">
    <source>
        <dbReference type="SAM" id="Phobius"/>
    </source>
</evidence>
<reference evidence="16 17" key="1">
    <citation type="submission" date="2016-11" db="EMBL/GenBank/DDBJ databases">
        <authorList>
            <person name="Jaros S."/>
            <person name="Januszkiewicz K."/>
            <person name="Wedrychowicz H."/>
        </authorList>
    </citation>
    <scope>NUCLEOTIDE SEQUENCE [LARGE SCALE GENOMIC DNA]</scope>
    <source>
        <strain evidence="16 17">DSM 21986</strain>
    </source>
</reference>